<sequence>MLKYLALIIVFVLAAFWAVQLGSWIVNRKKFSVSRFDVLFTAAVIALIMTAYSSHSFSSILEKTNPGQNYSELYISAHPVNTTPGDDSIDATTKDTAKIKQLLDFMARYEYRRSYFKNRFKLNKVPFGFLSINLGPFTAKSHPLRILIINKHYIDINGKNYKVINGPVDFDFFVEFGWKR</sequence>
<reference evidence="2 3" key="1">
    <citation type="submission" date="2023-04" db="EMBL/GenBank/DDBJ databases">
        <authorList>
            <person name="Hsu D."/>
        </authorList>
    </citation>
    <scope>NUCLEOTIDE SEQUENCE [LARGE SCALE GENOMIC DNA]</scope>
    <source>
        <strain evidence="2 3">MK1</strain>
    </source>
</reference>
<proteinExistence type="predicted"/>
<dbReference type="Proteomes" id="UP001329915">
    <property type="component" value="Chromosome"/>
</dbReference>
<name>A0AAU0US99_9FIRM</name>
<keyword evidence="1" id="KW-0812">Transmembrane</keyword>
<accession>A0AAU0US99</accession>
<evidence type="ECO:0000313" key="2">
    <source>
        <dbReference type="EMBL" id="WRO23725.1"/>
    </source>
</evidence>
<feature type="transmembrane region" description="Helical" evidence="1">
    <location>
        <begin position="38"/>
        <end position="55"/>
    </location>
</feature>
<evidence type="ECO:0000313" key="3">
    <source>
        <dbReference type="Proteomes" id="UP001329915"/>
    </source>
</evidence>
<dbReference type="AlphaFoldDB" id="A0AAU0US99"/>
<keyword evidence="3" id="KW-1185">Reference proteome</keyword>
<dbReference type="RefSeq" id="WP_366923101.1">
    <property type="nucleotide sequence ID" value="NZ_CP121694.1"/>
</dbReference>
<protein>
    <submittedName>
        <fullName evidence="2">Uncharacterized protein</fullName>
    </submittedName>
</protein>
<evidence type="ECO:0000256" key="1">
    <source>
        <dbReference type="SAM" id="Phobius"/>
    </source>
</evidence>
<keyword evidence="1" id="KW-0472">Membrane</keyword>
<dbReference type="KEGG" id="dbc:MFMK1_003593"/>
<organism evidence="2 3">
    <name type="scientific">Metallumcola ferriviriculae</name>
    <dbReference type="NCBI Taxonomy" id="3039180"/>
    <lineage>
        <taxon>Bacteria</taxon>
        <taxon>Bacillati</taxon>
        <taxon>Bacillota</taxon>
        <taxon>Clostridia</taxon>
        <taxon>Neomoorellales</taxon>
        <taxon>Desulfitibacteraceae</taxon>
        <taxon>Metallumcola</taxon>
    </lineage>
</organism>
<feature type="transmembrane region" description="Helical" evidence="1">
    <location>
        <begin position="6"/>
        <end position="26"/>
    </location>
</feature>
<gene>
    <name evidence="2" type="ORF">MFMK1_003593</name>
</gene>
<dbReference type="EMBL" id="CP121694">
    <property type="protein sequence ID" value="WRO23725.1"/>
    <property type="molecule type" value="Genomic_DNA"/>
</dbReference>
<keyword evidence="1" id="KW-1133">Transmembrane helix</keyword>